<organism evidence="2 3">
    <name type="scientific">Alkalidesulfovibrio alkalitolerans DSM 16529</name>
    <dbReference type="NCBI Taxonomy" id="1121439"/>
    <lineage>
        <taxon>Bacteria</taxon>
        <taxon>Pseudomonadati</taxon>
        <taxon>Thermodesulfobacteriota</taxon>
        <taxon>Desulfovibrionia</taxon>
        <taxon>Desulfovibrionales</taxon>
        <taxon>Desulfovibrionaceae</taxon>
        <taxon>Alkalidesulfovibrio</taxon>
    </lineage>
</organism>
<gene>
    <name evidence="2" type="ORF">dsat_0252</name>
</gene>
<dbReference type="InterPro" id="IPR003779">
    <property type="entry name" value="CMD-like"/>
</dbReference>
<sequence length="108" mass="11679">MAAKHSEKLPKHYRRLNERHPALMEAVQALGKTVQEMGPLDSKTVRLVQLAGAAAAYSTGSVQSHARRALEAGATREEIEHAIISLTSTIGFPNVAAALDWVHDALKD</sequence>
<dbReference type="InterPro" id="IPR029032">
    <property type="entry name" value="AhpD-like"/>
</dbReference>
<dbReference type="PANTHER" id="PTHR33930:SF2">
    <property type="entry name" value="BLR3452 PROTEIN"/>
    <property type="match status" value="1"/>
</dbReference>
<feature type="domain" description="Carboxymuconolactone decarboxylase-like" evidence="1">
    <location>
        <begin position="21"/>
        <end position="103"/>
    </location>
</feature>
<dbReference type="RefSeq" id="WP_020886946.1">
    <property type="nucleotide sequence ID" value="NZ_ATHI01000026.1"/>
</dbReference>
<proteinExistence type="predicted"/>
<dbReference type="Gene3D" id="1.20.1290.10">
    <property type="entry name" value="AhpD-like"/>
    <property type="match status" value="1"/>
</dbReference>
<evidence type="ECO:0000259" key="1">
    <source>
        <dbReference type="Pfam" id="PF02627"/>
    </source>
</evidence>
<dbReference type="EMBL" id="ATHI01000026">
    <property type="protein sequence ID" value="EPR32811.1"/>
    <property type="molecule type" value="Genomic_DNA"/>
</dbReference>
<dbReference type="GO" id="GO:0051920">
    <property type="term" value="F:peroxiredoxin activity"/>
    <property type="evidence" value="ECO:0007669"/>
    <property type="project" value="InterPro"/>
</dbReference>
<evidence type="ECO:0000313" key="3">
    <source>
        <dbReference type="Proteomes" id="UP000014975"/>
    </source>
</evidence>
<dbReference type="AlphaFoldDB" id="S7T8C4"/>
<evidence type="ECO:0000313" key="2">
    <source>
        <dbReference type="EMBL" id="EPR32811.1"/>
    </source>
</evidence>
<accession>S7T8C4</accession>
<dbReference type="Pfam" id="PF02627">
    <property type="entry name" value="CMD"/>
    <property type="match status" value="1"/>
</dbReference>
<keyword evidence="3" id="KW-1185">Reference proteome</keyword>
<dbReference type="OrthoDB" id="425264at2"/>
<dbReference type="SUPFAM" id="SSF69118">
    <property type="entry name" value="AhpD-like"/>
    <property type="match status" value="1"/>
</dbReference>
<reference evidence="2 3" key="1">
    <citation type="journal article" date="2013" name="Genome Announc.">
        <title>Draft genome sequences for three mercury-methylating, sulfate-reducing bacteria.</title>
        <authorList>
            <person name="Brown S.D."/>
            <person name="Hurt R.A.Jr."/>
            <person name="Gilmour C.C."/>
            <person name="Elias D.A."/>
        </authorList>
    </citation>
    <scope>NUCLEOTIDE SEQUENCE [LARGE SCALE GENOMIC DNA]</scope>
    <source>
        <strain evidence="2 3">DSM 16529</strain>
    </source>
</reference>
<dbReference type="STRING" id="1121439.dsat_0252"/>
<dbReference type="PANTHER" id="PTHR33930">
    <property type="entry name" value="ALKYL HYDROPEROXIDE REDUCTASE AHPD"/>
    <property type="match status" value="1"/>
</dbReference>
<protein>
    <submittedName>
        <fullName evidence="2">Carboxymuconolactone decarboxylase</fullName>
    </submittedName>
</protein>
<dbReference type="PATRIC" id="fig|1121439.3.peg.1601"/>
<name>S7T8C4_9BACT</name>
<comment type="caution">
    <text evidence="2">The sequence shown here is derived from an EMBL/GenBank/DDBJ whole genome shotgun (WGS) entry which is preliminary data.</text>
</comment>
<dbReference type="Proteomes" id="UP000014975">
    <property type="component" value="Unassembled WGS sequence"/>
</dbReference>
<dbReference type="eggNOG" id="COG0599">
    <property type="taxonomic scope" value="Bacteria"/>
</dbReference>